<gene>
    <name evidence="1" type="ORF">H5410_015411</name>
</gene>
<name>A0A9J5ZU05_SOLCO</name>
<dbReference type="AlphaFoldDB" id="A0A9J5ZU05"/>
<reference evidence="1 2" key="1">
    <citation type="submission" date="2020-09" db="EMBL/GenBank/DDBJ databases">
        <title>De no assembly of potato wild relative species, Solanum commersonii.</title>
        <authorList>
            <person name="Cho K."/>
        </authorList>
    </citation>
    <scope>NUCLEOTIDE SEQUENCE [LARGE SCALE GENOMIC DNA]</scope>
    <source>
        <strain evidence="1">LZ3.2</strain>
        <tissue evidence="1">Leaf</tissue>
    </source>
</reference>
<sequence length="161" mass="17881">MLESAEDSNATASLPNGLLISHTLVDRLADLSMLTPVVINTTYDSNIFYSMGYVQVEEKWVKKEFVKARAESIKTTKNYAESAALLLQDNEELKTRILAVERGSETLHDDVEKVFRLQKDTNIDIGKLRIAMAGIKQEGISTVNKLTLSRVESAPPTPTLL</sequence>
<dbReference type="EMBL" id="JACXVP010000003">
    <property type="protein sequence ID" value="KAG5615587.1"/>
    <property type="molecule type" value="Genomic_DNA"/>
</dbReference>
<organism evidence="1 2">
    <name type="scientific">Solanum commersonii</name>
    <name type="common">Commerson's wild potato</name>
    <name type="synonym">Commerson's nightshade</name>
    <dbReference type="NCBI Taxonomy" id="4109"/>
    <lineage>
        <taxon>Eukaryota</taxon>
        <taxon>Viridiplantae</taxon>
        <taxon>Streptophyta</taxon>
        <taxon>Embryophyta</taxon>
        <taxon>Tracheophyta</taxon>
        <taxon>Spermatophyta</taxon>
        <taxon>Magnoliopsida</taxon>
        <taxon>eudicotyledons</taxon>
        <taxon>Gunneridae</taxon>
        <taxon>Pentapetalae</taxon>
        <taxon>asterids</taxon>
        <taxon>lamiids</taxon>
        <taxon>Solanales</taxon>
        <taxon>Solanaceae</taxon>
        <taxon>Solanoideae</taxon>
        <taxon>Solaneae</taxon>
        <taxon>Solanum</taxon>
    </lineage>
</organism>
<evidence type="ECO:0000313" key="2">
    <source>
        <dbReference type="Proteomes" id="UP000824120"/>
    </source>
</evidence>
<protein>
    <submittedName>
        <fullName evidence="1">Uncharacterized protein</fullName>
    </submittedName>
</protein>
<comment type="caution">
    <text evidence="1">The sequence shown here is derived from an EMBL/GenBank/DDBJ whole genome shotgun (WGS) entry which is preliminary data.</text>
</comment>
<dbReference type="OrthoDB" id="1750780at2759"/>
<dbReference type="Proteomes" id="UP000824120">
    <property type="component" value="Chromosome 3"/>
</dbReference>
<proteinExistence type="predicted"/>
<evidence type="ECO:0000313" key="1">
    <source>
        <dbReference type="EMBL" id="KAG5615587.1"/>
    </source>
</evidence>
<accession>A0A9J5ZU05</accession>
<keyword evidence="2" id="KW-1185">Reference proteome</keyword>